<name>A0AAD4CCK5_ASPNN</name>
<keyword evidence="3" id="KW-0238">DNA-binding</keyword>
<gene>
    <name evidence="7" type="ORF">FE257_002411</name>
</gene>
<evidence type="ECO:0000313" key="7">
    <source>
        <dbReference type="EMBL" id="KAF9883970.1"/>
    </source>
</evidence>
<dbReference type="GO" id="GO:0009893">
    <property type="term" value="P:positive regulation of metabolic process"/>
    <property type="evidence" value="ECO:0007669"/>
    <property type="project" value="UniProtKB-ARBA"/>
</dbReference>
<keyword evidence="8" id="KW-1185">Reference proteome</keyword>
<dbReference type="EMBL" id="VCAU01000139">
    <property type="protein sequence ID" value="KAF9883970.1"/>
    <property type="molecule type" value="Genomic_DNA"/>
</dbReference>
<evidence type="ECO:0000256" key="5">
    <source>
        <dbReference type="ARBA" id="ARBA00023242"/>
    </source>
</evidence>
<dbReference type="Pfam" id="PF04082">
    <property type="entry name" value="Fungal_trans"/>
    <property type="match status" value="1"/>
</dbReference>
<dbReference type="Proteomes" id="UP001194746">
    <property type="component" value="Unassembled WGS sequence"/>
</dbReference>
<accession>A0AAD4CCK5</accession>
<evidence type="ECO:0000313" key="8">
    <source>
        <dbReference type="Proteomes" id="UP001194746"/>
    </source>
</evidence>
<dbReference type="PROSITE" id="PS50048">
    <property type="entry name" value="ZN2_CY6_FUNGAL_2"/>
    <property type="match status" value="1"/>
</dbReference>
<dbReference type="GO" id="GO:0008270">
    <property type="term" value="F:zinc ion binding"/>
    <property type="evidence" value="ECO:0007669"/>
    <property type="project" value="InterPro"/>
</dbReference>
<dbReference type="Pfam" id="PF00172">
    <property type="entry name" value="Zn_clus"/>
    <property type="match status" value="1"/>
</dbReference>
<keyword evidence="2" id="KW-0805">Transcription regulation</keyword>
<protein>
    <recommendedName>
        <fullName evidence="6">Zn(2)-C6 fungal-type domain-containing protein</fullName>
    </recommendedName>
</protein>
<dbReference type="GO" id="GO:0006351">
    <property type="term" value="P:DNA-templated transcription"/>
    <property type="evidence" value="ECO:0007669"/>
    <property type="project" value="InterPro"/>
</dbReference>
<dbReference type="InterPro" id="IPR036864">
    <property type="entry name" value="Zn2-C6_fun-type_DNA-bd_sf"/>
</dbReference>
<dbReference type="PROSITE" id="PS00463">
    <property type="entry name" value="ZN2_CY6_FUNGAL_1"/>
    <property type="match status" value="1"/>
</dbReference>
<evidence type="ECO:0000256" key="2">
    <source>
        <dbReference type="ARBA" id="ARBA00023015"/>
    </source>
</evidence>
<keyword evidence="5" id="KW-0539">Nucleus</keyword>
<organism evidence="7 8">
    <name type="scientific">Aspergillus nanangensis</name>
    <dbReference type="NCBI Taxonomy" id="2582783"/>
    <lineage>
        <taxon>Eukaryota</taxon>
        <taxon>Fungi</taxon>
        <taxon>Dikarya</taxon>
        <taxon>Ascomycota</taxon>
        <taxon>Pezizomycotina</taxon>
        <taxon>Eurotiomycetes</taxon>
        <taxon>Eurotiomycetidae</taxon>
        <taxon>Eurotiales</taxon>
        <taxon>Aspergillaceae</taxon>
        <taxon>Aspergillus</taxon>
        <taxon>Aspergillus subgen. Circumdati</taxon>
    </lineage>
</organism>
<dbReference type="CDD" id="cd00067">
    <property type="entry name" value="GAL4"/>
    <property type="match status" value="1"/>
</dbReference>
<reference evidence="7" key="2">
    <citation type="submission" date="2020-02" db="EMBL/GenBank/DDBJ databases">
        <authorList>
            <person name="Gilchrist C.L.M."/>
            <person name="Chooi Y.-H."/>
        </authorList>
    </citation>
    <scope>NUCLEOTIDE SEQUENCE</scope>
    <source>
        <strain evidence="7">MST-FP2251</strain>
    </source>
</reference>
<dbReference type="SUPFAM" id="SSF57701">
    <property type="entry name" value="Zn2/Cys6 DNA-binding domain"/>
    <property type="match status" value="1"/>
</dbReference>
<dbReference type="InterPro" id="IPR007219">
    <property type="entry name" value="XnlR_reg_dom"/>
</dbReference>
<dbReference type="GO" id="GO:0000981">
    <property type="term" value="F:DNA-binding transcription factor activity, RNA polymerase II-specific"/>
    <property type="evidence" value="ECO:0007669"/>
    <property type="project" value="InterPro"/>
</dbReference>
<comment type="caution">
    <text evidence="7">The sequence shown here is derived from an EMBL/GenBank/DDBJ whole genome shotgun (WGS) entry which is preliminary data.</text>
</comment>
<proteinExistence type="predicted"/>
<evidence type="ECO:0000259" key="6">
    <source>
        <dbReference type="PROSITE" id="PS50048"/>
    </source>
</evidence>
<evidence type="ECO:0000256" key="1">
    <source>
        <dbReference type="ARBA" id="ARBA00022723"/>
    </source>
</evidence>
<dbReference type="PANTHER" id="PTHR47431">
    <property type="entry name" value="ZN(II)2CYS6 TRANSCRIPTION FACTOR (EUROFUNG)-RELATED"/>
    <property type="match status" value="1"/>
</dbReference>
<dbReference type="InterPro" id="IPR001138">
    <property type="entry name" value="Zn2Cys6_DnaBD"/>
</dbReference>
<dbReference type="AlphaFoldDB" id="A0AAD4CCK5"/>
<dbReference type="CDD" id="cd12148">
    <property type="entry name" value="fungal_TF_MHR"/>
    <property type="match status" value="1"/>
</dbReference>
<dbReference type="GO" id="GO:0003677">
    <property type="term" value="F:DNA binding"/>
    <property type="evidence" value="ECO:0007669"/>
    <property type="project" value="UniProtKB-KW"/>
</dbReference>
<evidence type="ECO:0000256" key="3">
    <source>
        <dbReference type="ARBA" id="ARBA00023125"/>
    </source>
</evidence>
<feature type="domain" description="Zn(2)-C6 fungal-type" evidence="6">
    <location>
        <begin position="14"/>
        <end position="44"/>
    </location>
</feature>
<dbReference type="Gene3D" id="4.10.240.10">
    <property type="entry name" value="Zn(2)-C6 fungal-type DNA-binding domain"/>
    <property type="match status" value="1"/>
</dbReference>
<dbReference type="SMART" id="SM00066">
    <property type="entry name" value="GAL4"/>
    <property type="match status" value="1"/>
</dbReference>
<sequence>MQKDSTPAKPSSLACVPCRRRHLKCDAQLPACSRCQSAHIDCVYVRSRRGFRGGNPASSSQSQVINADMPMFDAEAFSTWLNGTSLPQDLDAEQALLQTLDDTPQPFDLPSLTDDSLTWPDQHHQQQPDQFSFPNVAYDPMVQLYYQNFHRSHPILLPRRALQSSSPLTSRIPGYIFAIMRFIGAHYYPDPLYKESFRPAAYQALAASTLKDPFKVQGILLLALVEHAHGQDDTAHLTLQTSIGLALELGMNRGPFAAEFSEGNALLAESWRRTYWELYVVDGMLAAMRDQSAFRLYHQKTGVVPNQQTLDDLKRRWTLEDELSVSSFSHRIQAVRHLAQVMEVNRSLDMDLEARVETIDANLLSTLMGLPSSQGSSSAYDSSSLDEMIFQAEMITYLALIYLHHPRSSMRFASFHARTSCTRLQAASSSSSSSLPLNTDLDLHSRKFLRAADLLSNLATLPSPIKYRTPFFTCALAMCVVVHTAGCLVLPATEKQESLKARIQLGVGGLHVLGKVWPLARTVRQQMVDMYQGMGLK</sequence>
<dbReference type="PANTHER" id="PTHR47431:SF1">
    <property type="entry name" value="ZN(II)2CYS6 TRANSCRIPTION FACTOR (EUROFUNG)"/>
    <property type="match status" value="1"/>
</dbReference>
<evidence type="ECO:0000256" key="4">
    <source>
        <dbReference type="ARBA" id="ARBA00023163"/>
    </source>
</evidence>
<keyword evidence="1" id="KW-0479">Metal-binding</keyword>
<reference evidence="7" key="1">
    <citation type="journal article" date="2019" name="Beilstein J. Org. Chem.">
        <title>Nanangenines: drimane sesquiterpenoids as the dominant metabolite cohort of a novel Australian fungus, Aspergillus nanangensis.</title>
        <authorList>
            <person name="Lacey H.J."/>
            <person name="Gilchrist C.L.M."/>
            <person name="Crombie A."/>
            <person name="Kalaitzis J.A."/>
            <person name="Vuong D."/>
            <person name="Rutledge P.J."/>
            <person name="Turner P."/>
            <person name="Pitt J.I."/>
            <person name="Lacey E."/>
            <person name="Chooi Y.H."/>
            <person name="Piggott A.M."/>
        </authorList>
    </citation>
    <scope>NUCLEOTIDE SEQUENCE</scope>
    <source>
        <strain evidence="7">MST-FP2251</strain>
    </source>
</reference>
<keyword evidence="4" id="KW-0804">Transcription</keyword>